<dbReference type="GO" id="GO:0007009">
    <property type="term" value="P:plasma membrane organization"/>
    <property type="evidence" value="ECO:0007669"/>
    <property type="project" value="TreeGrafter"/>
</dbReference>
<dbReference type="GO" id="GO:0016020">
    <property type="term" value="C:membrane"/>
    <property type="evidence" value="ECO:0007669"/>
    <property type="project" value="UniProtKB-SubCell"/>
</dbReference>
<dbReference type="PROSITE" id="PS50004">
    <property type="entry name" value="C2"/>
    <property type="match status" value="4"/>
</dbReference>
<keyword evidence="4 6" id="KW-1133">Transmembrane helix</keyword>
<feature type="domain" description="C2" evidence="7">
    <location>
        <begin position="506"/>
        <end position="627"/>
    </location>
</feature>
<dbReference type="Gene3D" id="2.60.40.150">
    <property type="entry name" value="C2 domain"/>
    <property type="match status" value="4"/>
</dbReference>
<evidence type="ECO:0000259" key="7">
    <source>
        <dbReference type="PROSITE" id="PS50004"/>
    </source>
</evidence>
<name>U6H2T9_9EIME</name>
<evidence type="ECO:0000256" key="2">
    <source>
        <dbReference type="ARBA" id="ARBA00022692"/>
    </source>
</evidence>
<dbReference type="Proteomes" id="UP000018201">
    <property type="component" value="Unassembled WGS sequence"/>
</dbReference>
<comment type="subcellular location">
    <subcellularLocation>
        <location evidence="1">Membrane</location>
        <topology evidence="1">Single-pass membrane protein</topology>
    </subcellularLocation>
</comment>
<evidence type="ECO:0000256" key="3">
    <source>
        <dbReference type="ARBA" id="ARBA00022737"/>
    </source>
</evidence>
<dbReference type="Pfam" id="PF00168">
    <property type="entry name" value="C2"/>
    <property type="match status" value="5"/>
</dbReference>
<evidence type="ECO:0000313" key="8">
    <source>
        <dbReference type="EMBL" id="CDI86765.1"/>
    </source>
</evidence>
<keyword evidence="5 6" id="KW-0472">Membrane</keyword>
<feature type="domain" description="C2" evidence="7">
    <location>
        <begin position="162"/>
        <end position="278"/>
    </location>
</feature>
<keyword evidence="9" id="KW-1185">Reference proteome</keyword>
<evidence type="ECO:0000313" key="9">
    <source>
        <dbReference type="Proteomes" id="UP000018201"/>
    </source>
</evidence>
<keyword evidence="2 6" id="KW-0812">Transmembrane</keyword>
<gene>
    <name evidence="8" type="ORF">EPH_0074350</name>
</gene>
<dbReference type="VEuPathDB" id="ToxoDB:EPH_0074350"/>
<feature type="domain" description="C2" evidence="7">
    <location>
        <begin position="1"/>
        <end position="123"/>
    </location>
</feature>
<proteinExistence type="predicted"/>
<dbReference type="InterPro" id="IPR037724">
    <property type="entry name" value="C2E_Ferlin"/>
</dbReference>
<dbReference type="CDD" id="cd00030">
    <property type="entry name" value="C2"/>
    <property type="match status" value="1"/>
</dbReference>
<dbReference type="OrthoDB" id="270970at2759"/>
<accession>U6H2T9</accession>
<dbReference type="InterPro" id="IPR035892">
    <property type="entry name" value="C2_domain_sf"/>
</dbReference>
<feature type="transmembrane region" description="Helical" evidence="6">
    <location>
        <begin position="1382"/>
        <end position="1401"/>
    </location>
</feature>
<dbReference type="InterPro" id="IPR000008">
    <property type="entry name" value="C2_dom"/>
</dbReference>
<evidence type="ECO:0000256" key="6">
    <source>
        <dbReference type="SAM" id="Phobius"/>
    </source>
</evidence>
<evidence type="ECO:0000256" key="5">
    <source>
        <dbReference type="ARBA" id="ARBA00023136"/>
    </source>
</evidence>
<feature type="domain" description="C2" evidence="7">
    <location>
        <begin position="1173"/>
        <end position="1296"/>
    </location>
</feature>
<dbReference type="SMART" id="SM00239">
    <property type="entry name" value="C2"/>
    <property type="match status" value="6"/>
</dbReference>
<dbReference type="PANTHER" id="PTHR12546:SF33">
    <property type="entry name" value="SPERM VESICLE FUSION PROTEIN FER-1"/>
    <property type="match status" value="1"/>
</dbReference>
<keyword evidence="3" id="KW-0677">Repeat</keyword>
<dbReference type="PANTHER" id="PTHR12546">
    <property type="entry name" value="FER-1-LIKE"/>
    <property type="match status" value="1"/>
</dbReference>
<evidence type="ECO:0000256" key="4">
    <source>
        <dbReference type="ARBA" id="ARBA00022989"/>
    </source>
</evidence>
<dbReference type="SUPFAM" id="SSF49562">
    <property type="entry name" value="C2 domain (Calcium/lipid-binding domain, CaLB)"/>
    <property type="match status" value="5"/>
</dbReference>
<reference evidence="8" key="2">
    <citation type="submission" date="2013-10" db="EMBL/GenBank/DDBJ databases">
        <authorList>
            <person name="Aslett M."/>
        </authorList>
    </citation>
    <scope>NUCLEOTIDE SEQUENCE [LARGE SCALE GENOMIC DNA]</scope>
    <source>
        <strain evidence="8">Houghton</strain>
    </source>
</reference>
<dbReference type="InterPro" id="IPR037721">
    <property type="entry name" value="Ferlin"/>
</dbReference>
<sequence>MAVRAIPYTIKVEVIEVRGLSFKESAGEKEIVPNPYVDVTVGGTTKSTVQKNQVVSATYNASFNFQATLTPEEFQRSYVELAVMHRYTLLGGVGLQSALIGKYVLSFACIYSKSQHWLYRQWIKLNNFEQLIADPGMMLLTVGVFGPGDPLPVIDETVAYINEEGDRITKEVDVKSTYYNLTVNIFKGQDISAVVGQITTTCEPFVKVKHGGAELQTRALPEHSPEWQASISLPACMPCHDDTVLVELWNGGSSSVLMATLVLDFFELIKNETPTRWFNFYWRPPTEGLFGAVQDLLTNAELRQANAYAGRILLSASCVKVQAPLPMGVRSIRAVHEPPQVEYVLWVDVYEVSCSSLLSNELQAEVSFGPYALKSPPLMIEEAGSYTLEAEQGRMEELKVYLPADDEQTWAFFLYISKISSTSAAANVAANVMNWFGGLTGGGGGEGDANAEQDVQTSRLAWAMIPFNSRNLLEGKPMWYSLRAADGSGTDPFSMLVSITCKPARTMGERPARLQYNLQRYYFRALIYEGLHLPAVGYDQFPNPYIKVVLGSQQLKTLTFRQTLNPSYYEAMEMEVILPEMMQLAPDIVLEVCSESDSIMSSDTVLGSTTFPIQKVPKEWKKAPVWLGLHSKQYPRCKAKVLVAFELVPAELAENGTYPFYDDIRPSTKEATVSIFLVGVRLFSPVQKPFVEVCFGRDVEDTTKPLWSERTSEPHVGEGGNWNFLQHFNVSVSLPKRMQHHCFMEVKVHDEVEGISGKTLNDVGMAYITLNPLLPWLEQREREETREMFKLQVMEEVLIEDAENARRLGDGMGGQAGDQNAVGDEGAVAHSKMAAAAKVDKKLLVPYNDPDAANCRLETIDDYVAFGAAATNAATAARDPSISVEDHPAKARSRGNGFLGNLVMKKTNAASAAAAAARGKGNEPHIELYGFEPEALDFVLTMADEDEVEENMRDEIPYEMETDFGVNDLPYLRVPIFRCTDCGVPETIGYLKYICRVYQGEECSSEMEEMNKVCQELVQKYETTRDLVVRAYILAARGLVPPSGASDIQTYVWIYNSSSTATLSGGLTHNLKDSGHVKKQGFKPEFNRCYGLACSLPEHAVVQVAIMNQGRVMDECVGRTFIDMEDRFFNPKVAAMVEQEITPIELRTLKVEGSTVSHGTLRGFFEIMTEDYAHEHPPFTLASAEADDYQLRLVIWRVKAVPLDDNSSISMFVRSIFTLEENSEIVRDTDTHYNSKDGSGVFNWRCVFDVKIPAPIPVLKVQIWNYAVLSSGEPIGECNFDLTADFFRARKRGQIYRLPKFWLRCTHPAFKGRSRGSVEVEASILPLKEADYSPVGQGREEPNRDPFLPAVTQNRTYVDWEAINETVGAASSAIMSGLKWTGVWMAVAGVVAIVIFIMFLLK</sequence>
<reference evidence="8" key="1">
    <citation type="submission" date="2013-10" db="EMBL/GenBank/DDBJ databases">
        <title>Genomic analysis of the causative agents of coccidiosis in chickens.</title>
        <authorList>
            <person name="Reid A.J."/>
            <person name="Blake D."/>
            <person name="Billington K."/>
            <person name="Browne H."/>
            <person name="Dunn M."/>
            <person name="Hung S."/>
            <person name="Kawahara F."/>
            <person name="Miranda-Saavedra D."/>
            <person name="Mourier T."/>
            <person name="Nagra H."/>
            <person name="Otto T.D."/>
            <person name="Rawlings N."/>
            <person name="Sanchez A."/>
            <person name="Sanders M."/>
            <person name="Subramaniam C."/>
            <person name="Tay Y."/>
            <person name="Dear P."/>
            <person name="Doerig C."/>
            <person name="Gruber A."/>
            <person name="Parkinson J."/>
            <person name="Shirley M."/>
            <person name="Wan K.L."/>
            <person name="Berriman M."/>
            <person name="Tomley F."/>
            <person name="Pain A."/>
        </authorList>
    </citation>
    <scope>NUCLEOTIDE SEQUENCE [LARGE SCALE GENOMIC DNA]</scope>
    <source>
        <strain evidence="8">Houghton</strain>
    </source>
</reference>
<dbReference type="CDD" id="cd04037">
    <property type="entry name" value="C2E_Ferlin"/>
    <property type="match status" value="1"/>
</dbReference>
<protein>
    <submittedName>
        <fullName evidence="8">C2 domain-containing protein, putative</fullName>
    </submittedName>
</protein>
<organism evidence="8 9">
    <name type="scientific">Eimeria praecox</name>
    <dbReference type="NCBI Taxonomy" id="51316"/>
    <lineage>
        <taxon>Eukaryota</taxon>
        <taxon>Sar</taxon>
        <taxon>Alveolata</taxon>
        <taxon>Apicomplexa</taxon>
        <taxon>Conoidasida</taxon>
        <taxon>Coccidia</taxon>
        <taxon>Eucoccidiorida</taxon>
        <taxon>Eimeriorina</taxon>
        <taxon>Eimeriidae</taxon>
        <taxon>Eimeria</taxon>
    </lineage>
</organism>
<evidence type="ECO:0000256" key="1">
    <source>
        <dbReference type="ARBA" id="ARBA00004167"/>
    </source>
</evidence>
<dbReference type="EMBL" id="HG696002">
    <property type="protein sequence ID" value="CDI86765.1"/>
    <property type="molecule type" value="Genomic_DNA"/>
</dbReference>